<dbReference type="EMBL" id="DTHG01000082">
    <property type="protein sequence ID" value="HGW92148.1"/>
    <property type="molecule type" value="Genomic_DNA"/>
</dbReference>
<gene>
    <name evidence="4" type="ORF">ENV67_06385</name>
</gene>
<feature type="binding site" evidence="2">
    <location>
        <position position="54"/>
    </location>
    <ligand>
        <name>substrate</name>
    </ligand>
</feature>
<dbReference type="Pfam" id="PF00710">
    <property type="entry name" value="Asparaginase"/>
    <property type="match status" value="1"/>
</dbReference>
<dbReference type="AlphaFoldDB" id="A0A7C4YSB0"/>
<dbReference type="GO" id="GO:0004067">
    <property type="term" value="F:asparaginase activity"/>
    <property type="evidence" value="ECO:0007669"/>
    <property type="project" value="UniProtKB-UniRule"/>
</dbReference>
<dbReference type="Gene3D" id="3.40.50.1170">
    <property type="entry name" value="L-asparaginase, N-terminal domain"/>
    <property type="match status" value="1"/>
</dbReference>
<feature type="active site" description="O-isoaspartyl threonine intermediate" evidence="1">
    <location>
        <position position="12"/>
    </location>
</feature>
<accession>A0A7C4YSB0</accession>
<dbReference type="PIRSF" id="PIRSF001220">
    <property type="entry name" value="L-ASNase_gatD"/>
    <property type="match status" value="1"/>
</dbReference>
<evidence type="ECO:0000256" key="1">
    <source>
        <dbReference type="PIRSR" id="PIRSR001220-1"/>
    </source>
</evidence>
<comment type="caution">
    <text evidence="4">The sequence shown here is derived from an EMBL/GenBank/DDBJ whole genome shotgun (WGS) entry which is preliminary data.</text>
</comment>
<name>A0A7C4YSB0_UNCW3</name>
<dbReference type="SUPFAM" id="SSF53774">
    <property type="entry name" value="Glutaminase/Asparaginase"/>
    <property type="match status" value="1"/>
</dbReference>
<protein>
    <submittedName>
        <fullName evidence="4">Asparaginase</fullName>
    </submittedName>
</protein>
<dbReference type="InterPro" id="IPR037152">
    <property type="entry name" value="L-asparaginase_N_sf"/>
</dbReference>
<organism evidence="4">
    <name type="scientific">candidate division WOR-3 bacterium</name>
    <dbReference type="NCBI Taxonomy" id="2052148"/>
    <lineage>
        <taxon>Bacteria</taxon>
        <taxon>Bacteria division WOR-3</taxon>
    </lineage>
</organism>
<feature type="binding site" evidence="2">
    <location>
        <begin position="83"/>
        <end position="84"/>
    </location>
    <ligand>
        <name>substrate</name>
    </ligand>
</feature>
<sequence length="164" mass="18562">MEKIRIFVTGGTFDKEYNELTGSLYFKETHIHQMLELGRCKVPVEIRTLMMIDSLDMKDEDREIIALNCLKVEEKRIIITHGTDTMVETAKVIAEKVKDKTIVLTGAMVPYTFGSSDGLFNLGSAIAFVQVLPPGVYIAMNGKCFTYDNVRKNKKTGIFEEIRT</sequence>
<dbReference type="PANTHER" id="PTHR11707:SF28">
    <property type="entry name" value="60 KDA LYSOPHOSPHOLIPASE"/>
    <property type="match status" value="1"/>
</dbReference>
<dbReference type="InterPro" id="IPR006034">
    <property type="entry name" value="Asparaginase/glutaminase-like"/>
</dbReference>
<dbReference type="PROSITE" id="PS51732">
    <property type="entry name" value="ASN_GLN_ASE_3"/>
    <property type="match status" value="1"/>
</dbReference>
<evidence type="ECO:0000313" key="4">
    <source>
        <dbReference type="EMBL" id="HGW92148.1"/>
    </source>
</evidence>
<dbReference type="PRINTS" id="PR00139">
    <property type="entry name" value="ASNGLNASE"/>
</dbReference>
<dbReference type="PIRSF" id="PIRSF500176">
    <property type="entry name" value="L_ASNase"/>
    <property type="match status" value="1"/>
</dbReference>
<proteinExistence type="predicted"/>
<reference evidence="4" key="1">
    <citation type="journal article" date="2020" name="mSystems">
        <title>Genome- and Community-Level Interaction Insights into Carbon Utilization and Element Cycling Functions of Hydrothermarchaeota in Hydrothermal Sediment.</title>
        <authorList>
            <person name="Zhou Z."/>
            <person name="Liu Y."/>
            <person name="Xu W."/>
            <person name="Pan J."/>
            <person name="Luo Z.H."/>
            <person name="Li M."/>
        </authorList>
    </citation>
    <scope>NUCLEOTIDE SEQUENCE [LARGE SCALE GENOMIC DNA]</scope>
    <source>
        <strain evidence="4">SpSt-780</strain>
    </source>
</reference>
<evidence type="ECO:0000256" key="2">
    <source>
        <dbReference type="PIRSR" id="PIRSR001220-2"/>
    </source>
</evidence>
<dbReference type="InterPro" id="IPR027474">
    <property type="entry name" value="L-asparaginase_N"/>
</dbReference>
<evidence type="ECO:0000259" key="3">
    <source>
        <dbReference type="Pfam" id="PF00710"/>
    </source>
</evidence>
<dbReference type="PANTHER" id="PTHR11707">
    <property type="entry name" value="L-ASPARAGINASE"/>
    <property type="match status" value="1"/>
</dbReference>
<feature type="domain" description="L-asparaginase N-terminal" evidence="3">
    <location>
        <begin position="3"/>
        <end position="156"/>
    </location>
</feature>
<dbReference type="InterPro" id="IPR036152">
    <property type="entry name" value="Asp/glu_Ase-like_sf"/>
</dbReference>